<proteinExistence type="predicted"/>
<keyword evidence="1" id="KW-0880">Kelch repeat</keyword>
<dbReference type="PANTHER" id="PTHR24412:SF497">
    <property type="entry name" value="KELCH-LIKE PROTEIN 18"/>
    <property type="match status" value="1"/>
</dbReference>
<reference evidence="6" key="1">
    <citation type="submission" date="2016-06" db="UniProtKB">
        <authorList>
            <consortium name="WormBaseParasite"/>
        </authorList>
    </citation>
    <scope>IDENTIFICATION</scope>
</reference>
<keyword evidence="5" id="KW-1185">Reference proteome</keyword>
<dbReference type="WBParaSite" id="ECPE_0001504301-mRNA-1">
    <property type="protein sequence ID" value="ECPE_0001504301-mRNA-1"/>
    <property type="gene ID" value="ECPE_0001504301"/>
</dbReference>
<dbReference type="SMART" id="SM00875">
    <property type="entry name" value="BACK"/>
    <property type="match status" value="1"/>
</dbReference>
<evidence type="ECO:0000313" key="4">
    <source>
        <dbReference type="EMBL" id="VDP92275.1"/>
    </source>
</evidence>
<dbReference type="SMART" id="SM00225">
    <property type="entry name" value="BTB"/>
    <property type="match status" value="1"/>
</dbReference>
<dbReference type="InterPro" id="IPR011333">
    <property type="entry name" value="SKP1/BTB/POZ_sf"/>
</dbReference>
<dbReference type="Gene3D" id="3.30.710.10">
    <property type="entry name" value="Potassium Channel Kv1.1, Chain A"/>
    <property type="match status" value="1"/>
</dbReference>
<keyword evidence="2" id="KW-0677">Repeat</keyword>
<dbReference type="InterPro" id="IPR011705">
    <property type="entry name" value="BACK"/>
</dbReference>
<feature type="domain" description="BTB" evidence="3">
    <location>
        <begin position="8"/>
        <end position="75"/>
    </location>
</feature>
<dbReference type="InterPro" id="IPR000210">
    <property type="entry name" value="BTB/POZ_dom"/>
</dbReference>
<dbReference type="PANTHER" id="PTHR24412">
    <property type="entry name" value="KELCH PROTEIN"/>
    <property type="match status" value="1"/>
</dbReference>
<evidence type="ECO:0000313" key="6">
    <source>
        <dbReference type="WBParaSite" id="ECPE_0001504301-mRNA-1"/>
    </source>
</evidence>
<name>A0A183B718_9TREM</name>
<protein>
    <submittedName>
        <fullName evidence="6">BTB domain-containing protein</fullName>
    </submittedName>
</protein>
<dbReference type="Gene3D" id="1.25.40.420">
    <property type="match status" value="2"/>
</dbReference>
<dbReference type="OrthoDB" id="45365at2759"/>
<evidence type="ECO:0000259" key="3">
    <source>
        <dbReference type="PROSITE" id="PS50097"/>
    </source>
</evidence>
<dbReference type="Pfam" id="PF07707">
    <property type="entry name" value="BACK"/>
    <property type="match status" value="1"/>
</dbReference>
<dbReference type="PROSITE" id="PS50097">
    <property type="entry name" value="BTB"/>
    <property type="match status" value="1"/>
</dbReference>
<dbReference type="Proteomes" id="UP000272942">
    <property type="component" value="Unassembled WGS sequence"/>
</dbReference>
<evidence type="ECO:0000256" key="1">
    <source>
        <dbReference type="ARBA" id="ARBA00022441"/>
    </source>
</evidence>
<organism evidence="6">
    <name type="scientific">Echinostoma caproni</name>
    <dbReference type="NCBI Taxonomy" id="27848"/>
    <lineage>
        <taxon>Eukaryota</taxon>
        <taxon>Metazoa</taxon>
        <taxon>Spiralia</taxon>
        <taxon>Lophotrochozoa</taxon>
        <taxon>Platyhelminthes</taxon>
        <taxon>Trematoda</taxon>
        <taxon>Digenea</taxon>
        <taxon>Plagiorchiida</taxon>
        <taxon>Echinostomata</taxon>
        <taxon>Echinostomatoidea</taxon>
        <taxon>Echinostomatidae</taxon>
        <taxon>Echinostoma</taxon>
    </lineage>
</organism>
<reference evidence="4 5" key="2">
    <citation type="submission" date="2018-11" db="EMBL/GenBank/DDBJ databases">
        <authorList>
            <consortium name="Pathogen Informatics"/>
        </authorList>
    </citation>
    <scope>NUCLEOTIDE SEQUENCE [LARGE SCALE GENOMIC DNA]</scope>
    <source>
        <strain evidence="4 5">Egypt</strain>
    </source>
</reference>
<dbReference type="SUPFAM" id="SSF54695">
    <property type="entry name" value="POZ domain"/>
    <property type="match status" value="1"/>
</dbReference>
<evidence type="ECO:0000313" key="5">
    <source>
        <dbReference type="Proteomes" id="UP000272942"/>
    </source>
</evidence>
<accession>A0A183B718</accession>
<evidence type="ECO:0000256" key="2">
    <source>
        <dbReference type="ARBA" id="ARBA00022737"/>
    </source>
</evidence>
<gene>
    <name evidence="4" type="ORF">ECPE_LOCUS15003</name>
</gene>
<dbReference type="AlphaFoldDB" id="A0A183B718"/>
<dbReference type="Pfam" id="PF00651">
    <property type="entry name" value="BTB"/>
    <property type="match status" value="1"/>
</dbReference>
<sequence length="299" mass="33312">MRRRGKLCDVTLISEARRFAAHKIVLAATIPFFNGMFLSNMSEANKNEISILGLDSCALEVFIGFAYSGSIQITPYNVQSLLIGASFLQLNSIREICCKYIEERLSPSTVLTVRSFAQSFMCMNLAAACENYIFDHFDAVSQNETFLSIEGEDLLALLDSDELCVSSEERLFELIIDWVEYENRVSKHGDVGENRPGIVSDTDYNVSRSICSAMDPTKNGPELTMENATWAVSRSLSSSDPCLPFAQSAGPVDLAKTAQSRLALLPELLKRVRLPLIPASYISTVISKHRLIRENMRCR</sequence>
<dbReference type="EMBL" id="UZAN01059186">
    <property type="protein sequence ID" value="VDP92275.1"/>
    <property type="molecule type" value="Genomic_DNA"/>
</dbReference>